<evidence type="ECO:0000256" key="2">
    <source>
        <dbReference type="ARBA" id="ARBA00022737"/>
    </source>
</evidence>
<dbReference type="Pfam" id="PF02362">
    <property type="entry name" value="B3"/>
    <property type="match status" value="1"/>
</dbReference>
<proteinExistence type="predicted"/>
<dbReference type="SMART" id="SM01019">
    <property type="entry name" value="B3"/>
    <property type="match status" value="1"/>
</dbReference>
<name>A0AAU9NX13_9ASTR</name>
<sequence>MFQSDTETGCHEWSVDIDDGVFGDGWRRFVRENGVQEFEIILFKHQGSMVFEFLVFDQSTCERQYPNIFEEMYVEELSTESDTIFTHRLKNRKKRKRNDYASDQDQENFQVKKETGFTKKKATTLTPNNHPYFISNLKPCSFKMSVLHLPIHFTTPNCFKVGELILIDNQASREREEQASCSQLFMYGPFRFEEDDRRYIMGKLKSKLHQLYLPQDFVRLNGLLNKKKVILKNTEDERLWWVDLKKYKNMTCYIMGQGWKDFRVANGLKEGDCFKLSVVDGDNPIVSFYLQKKSLKNR</sequence>
<feature type="domain" description="TF-B3" evidence="7">
    <location>
        <begin position="196"/>
        <end position="293"/>
    </location>
</feature>
<keyword evidence="6" id="KW-0539">Nucleus</keyword>
<keyword evidence="4" id="KW-0238">DNA-binding</keyword>
<protein>
    <recommendedName>
        <fullName evidence="7">TF-B3 domain-containing protein</fullName>
    </recommendedName>
</protein>
<evidence type="ECO:0000313" key="9">
    <source>
        <dbReference type="Proteomes" id="UP001157418"/>
    </source>
</evidence>
<organism evidence="8 9">
    <name type="scientific">Lactuca virosa</name>
    <dbReference type="NCBI Taxonomy" id="75947"/>
    <lineage>
        <taxon>Eukaryota</taxon>
        <taxon>Viridiplantae</taxon>
        <taxon>Streptophyta</taxon>
        <taxon>Embryophyta</taxon>
        <taxon>Tracheophyta</taxon>
        <taxon>Spermatophyta</taxon>
        <taxon>Magnoliopsida</taxon>
        <taxon>eudicotyledons</taxon>
        <taxon>Gunneridae</taxon>
        <taxon>Pentapetalae</taxon>
        <taxon>asterids</taxon>
        <taxon>campanulids</taxon>
        <taxon>Asterales</taxon>
        <taxon>Asteraceae</taxon>
        <taxon>Cichorioideae</taxon>
        <taxon>Cichorieae</taxon>
        <taxon>Lactucinae</taxon>
        <taxon>Lactuca</taxon>
    </lineage>
</organism>
<dbReference type="InterPro" id="IPR015300">
    <property type="entry name" value="DNA-bd_pseudobarrel_sf"/>
</dbReference>
<comment type="caution">
    <text evidence="8">The sequence shown here is derived from an EMBL/GenBank/DDBJ whole genome shotgun (WGS) entry which is preliminary data.</text>
</comment>
<dbReference type="PANTHER" id="PTHR31674:SF62">
    <property type="entry name" value="B3 DOMAIN-CONTAINING PROTEIN REM14-RELATED"/>
    <property type="match status" value="1"/>
</dbReference>
<dbReference type="EMBL" id="CAKMRJ010005412">
    <property type="protein sequence ID" value="CAH1442324.1"/>
    <property type="molecule type" value="Genomic_DNA"/>
</dbReference>
<dbReference type="InterPro" id="IPR039218">
    <property type="entry name" value="REM_fam"/>
</dbReference>
<evidence type="ECO:0000256" key="4">
    <source>
        <dbReference type="ARBA" id="ARBA00023125"/>
    </source>
</evidence>
<gene>
    <name evidence="8" type="ORF">LVIROSA_LOCUS28318</name>
</gene>
<comment type="subcellular location">
    <subcellularLocation>
        <location evidence="1">Nucleus</location>
    </subcellularLocation>
</comment>
<keyword evidence="5" id="KW-0804">Transcription</keyword>
<dbReference type="CDD" id="cd10017">
    <property type="entry name" value="B3_DNA"/>
    <property type="match status" value="1"/>
</dbReference>
<accession>A0AAU9NX13</accession>
<evidence type="ECO:0000259" key="7">
    <source>
        <dbReference type="PROSITE" id="PS50863"/>
    </source>
</evidence>
<dbReference type="GO" id="GO:0005634">
    <property type="term" value="C:nucleus"/>
    <property type="evidence" value="ECO:0007669"/>
    <property type="project" value="UniProtKB-SubCell"/>
</dbReference>
<keyword evidence="9" id="KW-1185">Reference proteome</keyword>
<evidence type="ECO:0000256" key="3">
    <source>
        <dbReference type="ARBA" id="ARBA00023015"/>
    </source>
</evidence>
<dbReference type="AlphaFoldDB" id="A0AAU9NX13"/>
<dbReference type="PROSITE" id="PS50863">
    <property type="entry name" value="B3"/>
    <property type="match status" value="2"/>
</dbReference>
<dbReference type="Gene3D" id="2.40.330.10">
    <property type="entry name" value="DNA-binding pseudobarrel domain"/>
    <property type="match status" value="2"/>
</dbReference>
<evidence type="ECO:0000256" key="6">
    <source>
        <dbReference type="ARBA" id="ARBA00023242"/>
    </source>
</evidence>
<keyword evidence="3" id="KW-0805">Transcription regulation</keyword>
<evidence type="ECO:0000313" key="8">
    <source>
        <dbReference type="EMBL" id="CAH1442324.1"/>
    </source>
</evidence>
<dbReference type="GO" id="GO:0003677">
    <property type="term" value="F:DNA binding"/>
    <property type="evidence" value="ECO:0007669"/>
    <property type="project" value="UniProtKB-KW"/>
</dbReference>
<evidence type="ECO:0000256" key="5">
    <source>
        <dbReference type="ARBA" id="ARBA00023163"/>
    </source>
</evidence>
<evidence type="ECO:0000256" key="1">
    <source>
        <dbReference type="ARBA" id="ARBA00004123"/>
    </source>
</evidence>
<dbReference type="PANTHER" id="PTHR31674">
    <property type="entry name" value="B3 DOMAIN-CONTAINING PROTEIN REM-LIKE 3-RELATED"/>
    <property type="match status" value="1"/>
</dbReference>
<dbReference type="Proteomes" id="UP001157418">
    <property type="component" value="Unassembled WGS sequence"/>
</dbReference>
<reference evidence="8 9" key="1">
    <citation type="submission" date="2022-01" db="EMBL/GenBank/DDBJ databases">
        <authorList>
            <person name="Xiong W."/>
            <person name="Schranz E."/>
        </authorList>
    </citation>
    <scope>NUCLEOTIDE SEQUENCE [LARGE SCALE GENOMIC DNA]</scope>
</reference>
<keyword evidence="2" id="KW-0677">Repeat</keyword>
<dbReference type="SUPFAM" id="SSF101936">
    <property type="entry name" value="DNA-binding pseudobarrel domain"/>
    <property type="match status" value="2"/>
</dbReference>
<feature type="domain" description="TF-B3" evidence="7">
    <location>
        <begin position="1"/>
        <end position="59"/>
    </location>
</feature>
<dbReference type="InterPro" id="IPR003340">
    <property type="entry name" value="B3_DNA-bd"/>
</dbReference>